<dbReference type="KEGG" id="fku:FGKAn22_03550"/>
<dbReference type="SUPFAM" id="SSF53474">
    <property type="entry name" value="alpha/beta-Hydrolases"/>
    <property type="match status" value="1"/>
</dbReference>
<keyword evidence="3 5" id="KW-0093">Biotin biosynthesis</keyword>
<reference evidence="7 8" key="1">
    <citation type="submission" date="2019-03" db="EMBL/GenBank/DDBJ databases">
        <title>Complete genome sequence of Ferrigenium kumadai strain An22, a microaerophilic iron-oxidizing bacterium isolated from a paddy field soil.</title>
        <authorList>
            <person name="Watanabe T."/>
            <person name="Asakawa S."/>
        </authorList>
    </citation>
    <scope>NUCLEOTIDE SEQUENCE [LARGE SCALE GENOMIC DNA]</scope>
    <source>
        <strain evidence="7 8">An22</strain>
    </source>
</reference>
<evidence type="ECO:0000313" key="8">
    <source>
        <dbReference type="Proteomes" id="UP001319121"/>
    </source>
</evidence>
<feature type="binding site" evidence="5">
    <location>
        <position position="238"/>
    </location>
    <ligand>
        <name>substrate</name>
    </ligand>
</feature>
<gene>
    <name evidence="7" type="primary">bioH_1</name>
    <name evidence="5" type="synonym">bioH</name>
    <name evidence="7" type="ORF">FGKAn22_03550</name>
</gene>
<feature type="active site" evidence="5">
    <location>
        <position position="210"/>
    </location>
</feature>
<keyword evidence="2 5" id="KW-0963">Cytoplasm</keyword>
<organism evidence="7 8">
    <name type="scientific">Ferrigenium kumadai</name>
    <dbReference type="NCBI Taxonomy" id="1682490"/>
    <lineage>
        <taxon>Bacteria</taxon>
        <taxon>Pseudomonadati</taxon>
        <taxon>Pseudomonadota</taxon>
        <taxon>Betaproteobacteria</taxon>
        <taxon>Nitrosomonadales</taxon>
        <taxon>Gallionellaceae</taxon>
        <taxon>Ferrigenium</taxon>
    </lineage>
</organism>
<dbReference type="PRINTS" id="PR00412">
    <property type="entry name" value="EPOXHYDRLASE"/>
</dbReference>
<dbReference type="Proteomes" id="UP001319121">
    <property type="component" value="Chromosome"/>
</dbReference>
<dbReference type="PANTHER" id="PTHR43194">
    <property type="entry name" value="HYDROLASE ALPHA/BETA FOLD FAMILY"/>
    <property type="match status" value="1"/>
</dbReference>
<name>A0AAN1SXV7_9PROT</name>
<dbReference type="GO" id="GO:0005737">
    <property type="term" value="C:cytoplasm"/>
    <property type="evidence" value="ECO:0007669"/>
    <property type="project" value="UniProtKB-SubCell"/>
</dbReference>
<dbReference type="GO" id="GO:0009102">
    <property type="term" value="P:biotin biosynthetic process"/>
    <property type="evidence" value="ECO:0007669"/>
    <property type="project" value="UniProtKB-UniRule"/>
</dbReference>
<accession>A0AAN1SXV7</accession>
<dbReference type="InterPro" id="IPR010076">
    <property type="entry name" value="BioH"/>
</dbReference>
<evidence type="ECO:0000313" key="7">
    <source>
        <dbReference type="EMBL" id="BBI98662.1"/>
    </source>
</evidence>
<keyword evidence="1 5" id="KW-0719">Serine esterase</keyword>
<comment type="subcellular location">
    <subcellularLocation>
        <location evidence="5">Cytoplasm</location>
    </subcellularLocation>
</comment>
<dbReference type="PRINTS" id="PR00111">
    <property type="entry name" value="ABHYDROLASE"/>
</dbReference>
<feature type="active site" description="Nucleophile" evidence="5">
    <location>
        <position position="84"/>
    </location>
</feature>
<comment type="pathway">
    <text evidence="5">Cofactor biosynthesis; biotin biosynthesis.</text>
</comment>
<dbReference type="Pfam" id="PF00561">
    <property type="entry name" value="Abhydrolase_1"/>
    <property type="match status" value="1"/>
</dbReference>
<dbReference type="HAMAP" id="MF_01260">
    <property type="entry name" value="Carboxylester"/>
    <property type="match status" value="1"/>
</dbReference>
<dbReference type="InterPro" id="IPR050228">
    <property type="entry name" value="Carboxylesterase_BioH"/>
</dbReference>
<dbReference type="InterPro" id="IPR000073">
    <property type="entry name" value="AB_hydrolase_1"/>
</dbReference>
<comment type="catalytic activity">
    <reaction evidence="5">
        <text>6-carboxyhexanoyl-[ACP] methyl ester + H2O = 6-carboxyhexanoyl-[ACP] + methanol + H(+)</text>
        <dbReference type="Rhea" id="RHEA:42700"/>
        <dbReference type="Rhea" id="RHEA-COMP:9955"/>
        <dbReference type="Rhea" id="RHEA-COMP:10186"/>
        <dbReference type="ChEBI" id="CHEBI:15377"/>
        <dbReference type="ChEBI" id="CHEBI:15378"/>
        <dbReference type="ChEBI" id="CHEBI:17790"/>
        <dbReference type="ChEBI" id="CHEBI:78846"/>
        <dbReference type="ChEBI" id="CHEBI:82735"/>
        <dbReference type="EC" id="3.1.1.85"/>
    </reaction>
</comment>
<feature type="active site" evidence="5">
    <location>
        <position position="238"/>
    </location>
</feature>
<dbReference type="EMBL" id="AP019536">
    <property type="protein sequence ID" value="BBI98662.1"/>
    <property type="molecule type" value="Genomic_DNA"/>
</dbReference>
<protein>
    <recommendedName>
        <fullName evidence="5">Pimeloyl-[acyl-carrier protein] methyl ester esterase</fullName>
        <ecNumber evidence="5">3.1.1.85</ecNumber>
    </recommendedName>
    <alternativeName>
        <fullName evidence="5">Biotin synthesis protein BioH</fullName>
    </alternativeName>
    <alternativeName>
        <fullName evidence="5">Carboxylesterase BioH</fullName>
    </alternativeName>
</protein>
<dbReference type="RefSeq" id="WP_212786279.1">
    <property type="nucleotide sequence ID" value="NZ_AP019536.1"/>
</dbReference>
<dbReference type="InterPro" id="IPR000639">
    <property type="entry name" value="Epox_hydrolase-like"/>
</dbReference>
<feature type="binding site" evidence="5">
    <location>
        <begin position="84"/>
        <end position="85"/>
    </location>
    <ligand>
        <name>substrate</name>
    </ligand>
</feature>
<evidence type="ECO:0000256" key="5">
    <source>
        <dbReference type="HAMAP-Rule" id="MF_01260"/>
    </source>
</evidence>
<comment type="similarity">
    <text evidence="5">Belongs to the AB hydrolase superfamily. Carboxylesterase BioH family.</text>
</comment>
<keyword evidence="4 5" id="KW-0378">Hydrolase</keyword>
<keyword evidence="8" id="KW-1185">Reference proteome</keyword>
<dbReference type="PANTHER" id="PTHR43194:SF5">
    <property type="entry name" value="PIMELOYL-[ACYL-CARRIER PROTEIN] METHYL ESTER ESTERASE"/>
    <property type="match status" value="1"/>
</dbReference>
<dbReference type="InterPro" id="IPR029058">
    <property type="entry name" value="AB_hydrolase_fold"/>
</dbReference>
<proteinExistence type="inferred from homology"/>
<comment type="subunit">
    <text evidence="5">Monomer.</text>
</comment>
<dbReference type="EC" id="3.1.1.85" evidence="5"/>
<feature type="binding site" evidence="5">
    <location>
        <position position="20"/>
    </location>
    <ligand>
        <name>substrate</name>
    </ligand>
</feature>
<evidence type="ECO:0000256" key="2">
    <source>
        <dbReference type="ARBA" id="ARBA00022490"/>
    </source>
</evidence>
<dbReference type="AlphaFoldDB" id="A0AAN1SXV7"/>
<feature type="domain" description="AB hydrolase-1" evidence="6">
    <location>
        <begin position="13"/>
        <end position="245"/>
    </location>
</feature>
<dbReference type="GO" id="GO:0090499">
    <property type="term" value="F:pimelyl-[acyl-carrier protein] methyl ester esterase activity"/>
    <property type="evidence" value="ECO:0007669"/>
    <property type="project" value="UniProtKB-EC"/>
</dbReference>
<feature type="binding site" evidence="5">
    <location>
        <begin position="146"/>
        <end position="150"/>
    </location>
    <ligand>
        <name>substrate</name>
    </ligand>
</feature>
<dbReference type="NCBIfam" id="TIGR01738">
    <property type="entry name" value="bioH"/>
    <property type="match status" value="1"/>
</dbReference>
<dbReference type="Gene3D" id="3.40.50.1820">
    <property type="entry name" value="alpha/beta hydrolase"/>
    <property type="match status" value="1"/>
</dbReference>
<evidence type="ECO:0000259" key="6">
    <source>
        <dbReference type="Pfam" id="PF00561"/>
    </source>
</evidence>
<evidence type="ECO:0000256" key="1">
    <source>
        <dbReference type="ARBA" id="ARBA00022487"/>
    </source>
</evidence>
<sequence>MSLHVEESGSGEPLLLIHGWGMHGGMWGDVASRLAQDFRVLVVDLPGHGRSPGIEVLGSSSALDAIVDELAERFDESLTVCGWSLGGQIALRWAASHPRQVSRLVMVASTPCFVRQPGWDCAMAPDTLAQFAAALQRDHAATLRRFLALQVRGSEGERELLARLRAALFSRGEPDMAALQSGLEILRDSDQRAALPEIELPVLVIAGERDTLTPPQASRYSAERLPDARLEIIGGAAHAPFLSHPEKFMGSLKSFLHE</sequence>
<evidence type="ECO:0000256" key="4">
    <source>
        <dbReference type="ARBA" id="ARBA00022801"/>
    </source>
</evidence>
<evidence type="ECO:0000256" key="3">
    <source>
        <dbReference type="ARBA" id="ARBA00022756"/>
    </source>
</evidence>
<comment type="function">
    <text evidence="5">The physiological role of BioH is to remove the methyl group introduced by BioC when the pimeloyl moiety is complete. It allows to synthesize pimeloyl-ACP via the fatty acid synthetic pathway through the hydrolysis of the ester bonds of pimeloyl-ACP esters.</text>
</comment>